<protein>
    <submittedName>
        <fullName evidence="1">Uncharacterized protein</fullName>
    </submittedName>
</protein>
<dbReference type="Proteomes" id="UP000002029">
    <property type="component" value="Chromosome"/>
</dbReference>
<name>D2BAP9_STRRD</name>
<reference evidence="1 2" key="1">
    <citation type="journal article" date="2010" name="Stand. Genomic Sci.">
        <title>Complete genome sequence of Streptosporangium roseum type strain (NI 9100).</title>
        <authorList>
            <person name="Nolan M."/>
            <person name="Sikorski J."/>
            <person name="Jando M."/>
            <person name="Lucas S."/>
            <person name="Lapidus A."/>
            <person name="Glavina Del Rio T."/>
            <person name="Chen F."/>
            <person name="Tice H."/>
            <person name="Pitluck S."/>
            <person name="Cheng J.F."/>
            <person name="Chertkov O."/>
            <person name="Sims D."/>
            <person name="Meincke L."/>
            <person name="Brettin T."/>
            <person name="Han C."/>
            <person name="Detter J.C."/>
            <person name="Bruce D."/>
            <person name="Goodwin L."/>
            <person name="Land M."/>
            <person name="Hauser L."/>
            <person name="Chang Y.J."/>
            <person name="Jeffries C.D."/>
            <person name="Ivanova N."/>
            <person name="Mavromatis K."/>
            <person name="Mikhailova N."/>
            <person name="Chen A."/>
            <person name="Palaniappan K."/>
            <person name="Chain P."/>
            <person name="Rohde M."/>
            <person name="Goker M."/>
            <person name="Bristow J."/>
            <person name="Eisen J.A."/>
            <person name="Markowitz V."/>
            <person name="Hugenholtz P."/>
            <person name="Kyrpides N.C."/>
            <person name="Klenk H.P."/>
        </authorList>
    </citation>
    <scope>NUCLEOTIDE SEQUENCE [LARGE SCALE GENOMIC DNA]</scope>
    <source>
        <strain evidence="2">ATCC 12428 / DSM 43021 / JCM 3005 / NI 9100</strain>
    </source>
</reference>
<evidence type="ECO:0000313" key="1">
    <source>
        <dbReference type="EMBL" id="ACZ89879.1"/>
    </source>
</evidence>
<dbReference type="AlphaFoldDB" id="D2BAP9"/>
<dbReference type="EMBL" id="CP001814">
    <property type="protein sequence ID" value="ACZ89879.1"/>
    <property type="molecule type" value="Genomic_DNA"/>
</dbReference>
<gene>
    <name evidence="1" type="ordered locus">Sros_7188</name>
</gene>
<organism evidence="1 2">
    <name type="scientific">Streptosporangium roseum (strain ATCC 12428 / DSM 43021 / JCM 3005 / KCTC 9067 / NCIMB 10171 / NRRL 2505 / NI 9100)</name>
    <dbReference type="NCBI Taxonomy" id="479432"/>
    <lineage>
        <taxon>Bacteria</taxon>
        <taxon>Bacillati</taxon>
        <taxon>Actinomycetota</taxon>
        <taxon>Actinomycetes</taxon>
        <taxon>Streptosporangiales</taxon>
        <taxon>Streptosporangiaceae</taxon>
        <taxon>Streptosporangium</taxon>
    </lineage>
</organism>
<sequence length="39" mass="4338">MVLVRATTMRVAGRGSHYVPDTTEDWPKALGGFWCGSRQ</sequence>
<keyword evidence="2" id="KW-1185">Reference proteome</keyword>
<accession>D2BAP9</accession>
<proteinExistence type="predicted"/>
<dbReference type="KEGG" id="sro:Sros_7188"/>
<evidence type="ECO:0000313" key="2">
    <source>
        <dbReference type="Proteomes" id="UP000002029"/>
    </source>
</evidence>
<dbReference type="HOGENOM" id="CLU_3317883_0_0_11"/>